<dbReference type="InterPro" id="IPR002345">
    <property type="entry name" value="Lipocalin"/>
</dbReference>
<comment type="similarity">
    <text evidence="2">Belongs to the calycin superfamily. Lipocalin family.</text>
</comment>
<dbReference type="Gene3D" id="2.40.128.20">
    <property type="match status" value="1"/>
</dbReference>
<evidence type="ECO:0000256" key="4">
    <source>
        <dbReference type="ARBA" id="ARBA00022525"/>
    </source>
</evidence>
<keyword evidence="3" id="KW-0813">Transport</keyword>
<organism evidence="10 11">
    <name type="scientific">Heterocephalus glaber</name>
    <name type="common">Naked mole rat</name>
    <dbReference type="NCBI Taxonomy" id="10181"/>
    <lineage>
        <taxon>Eukaryota</taxon>
        <taxon>Metazoa</taxon>
        <taxon>Chordata</taxon>
        <taxon>Craniata</taxon>
        <taxon>Vertebrata</taxon>
        <taxon>Euteleostomi</taxon>
        <taxon>Mammalia</taxon>
        <taxon>Eutheria</taxon>
        <taxon>Euarchontoglires</taxon>
        <taxon>Glires</taxon>
        <taxon>Rodentia</taxon>
        <taxon>Hystricomorpha</taxon>
        <taxon>Bathyergidae</taxon>
        <taxon>Heterocephalus</taxon>
    </lineage>
</organism>
<keyword evidence="7" id="KW-0325">Glycoprotein</keyword>
<dbReference type="Pfam" id="PF00061">
    <property type="entry name" value="Lipocalin"/>
    <property type="match status" value="1"/>
</dbReference>
<dbReference type="KEGG" id="hgl:101709960"/>
<evidence type="ECO:0000313" key="11">
    <source>
        <dbReference type="RefSeq" id="XP_004849319.2"/>
    </source>
</evidence>
<keyword evidence="4" id="KW-0964">Secreted</keyword>
<evidence type="ECO:0000256" key="2">
    <source>
        <dbReference type="ARBA" id="ARBA00006889"/>
    </source>
</evidence>
<name>A0AAX6PDP5_HETGA</name>
<keyword evidence="5 8" id="KW-0732">Signal</keyword>
<evidence type="ECO:0000259" key="9">
    <source>
        <dbReference type="Pfam" id="PF00061"/>
    </source>
</evidence>
<proteinExistence type="inferred from homology"/>
<feature type="domain" description="Lipocalin/cytosolic fatty-acid binding" evidence="9">
    <location>
        <begin position="48"/>
        <end position="188"/>
    </location>
</feature>
<evidence type="ECO:0000256" key="3">
    <source>
        <dbReference type="ARBA" id="ARBA00022448"/>
    </source>
</evidence>
<evidence type="ECO:0000256" key="6">
    <source>
        <dbReference type="ARBA" id="ARBA00023157"/>
    </source>
</evidence>
<evidence type="ECO:0000256" key="5">
    <source>
        <dbReference type="ARBA" id="ARBA00022729"/>
    </source>
</evidence>
<feature type="chain" id="PRO_5043735797" evidence="8">
    <location>
        <begin position="21"/>
        <end position="197"/>
    </location>
</feature>
<gene>
    <name evidence="11" type="primary">LOC101709960</name>
</gene>
<comment type="subcellular location">
    <subcellularLocation>
        <location evidence="1">Secreted</location>
    </subcellularLocation>
</comment>
<feature type="signal peptide" evidence="8">
    <location>
        <begin position="1"/>
        <end position="20"/>
    </location>
</feature>
<dbReference type="InterPro" id="IPR003087">
    <property type="entry name" value="LCN2/LCN12"/>
</dbReference>
<evidence type="ECO:0000256" key="1">
    <source>
        <dbReference type="ARBA" id="ARBA00004613"/>
    </source>
</evidence>
<keyword evidence="6" id="KW-1015">Disulfide bond</keyword>
<dbReference type="PANTHER" id="PTHR11430:SF13">
    <property type="entry name" value="NEUTROPHIL GELATINASE-ASSOCIATED LIPOCALIN"/>
    <property type="match status" value="1"/>
</dbReference>
<dbReference type="PANTHER" id="PTHR11430">
    <property type="entry name" value="LIPOCALIN"/>
    <property type="match status" value="1"/>
</dbReference>
<sequence>MALGLLCLGLTLLGALKTYASDISSNLLPTSSLNEVPLQPDFQETLFQGKWYGIGVAENTNKKGKQRKINMFSTIYELKDDHTYKVTSTLLRGQVCDHWTRTFVPSVYSGQFTLGNMPSFFQLRSYTIKVVATNYHEFAIVYIEKDFTSSVLSSATLYGRTKKLGPSLKKDFVNFATFLGFNENTVFTEPTEQCIDD</sequence>
<dbReference type="SUPFAM" id="SSF50814">
    <property type="entry name" value="Lipocalins"/>
    <property type="match status" value="1"/>
</dbReference>
<dbReference type="InterPro" id="IPR000566">
    <property type="entry name" value="Lipocln_cytosolic_FA-bd_dom"/>
</dbReference>
<dbReference type="PRINTS" id="PR00179">
    <property type="entry name" value="LIPOCALIN"/>
</dbReference>
<dbReference type="AlphaFoldDB" id="A0AAX6PDP5"/>
<evidence type="ECO:0000256" key="8">
    <source>
        <dbReference type="SAM" id="SignalP"/>
    </source>
</evidence>
<reference evidence="11" key="1">
    <citation type="submission" date="2025-08" db="UniProtKB">
        <authorList>
            <consortium name="RefSeq"/>
        </authorList>
    </citation>
    <scope>IDENTIFICATION</scope>
</reference>
<dbReference type="Proteomes" id="UP000694906">
    <property type="component" value="Unplaced"/>
</dbReference>
<accession>A0AAX6PDP5</accession>
<dbReference type="GO" id="GO:0005615">
    <property type="term" value="C:extracellular space"/>
    <property type="evidence" value="ECO:0007669"/>
    <property type="project" value="TreeGrafter"/>
</dbReference>
<evidence type="ECO:0000256" key="7">
    <source>
        <dbReference type="ARBA" id="ARBA00023180"/>
    </source>
</evidence>
<dbReference type="RefSeq" id="XP_004849319.2">
    <property type="nucleotide sequence ID" value="XM_004849262.3"/>
</dbReference>
<evidence type="ECO:0000313" key="10">
    <source>
        <dbReference type="Proteomes" id="UP000694906"/>
    </source>
</evidence>
<dbReference type="InterPro" id="IPR012674">
    <property type="entry name" value="Calycin"/>
</dbReference>
<dbReference type="PRINTS" id="PR01275">
    <property type="entry name" value="NGELATINASE"/>
</dbReference>
<keyword evidence="10" id="KW-1185">Reference proteome</keyword>
<protein>
    <submittedName>
        <fullName evidence="11">Neutrophil gelatinase-associated lipocalin-like</fullName>
    </submittedName>
</protein>
<dbReference type="GO" id="GO:0036094">
    <property type="term" value="F:small molecule binding"/>
    <property type="evidence" value="ECO:0007669"/>
    <property type="project" value="InterPro"/>
</dbReference>
<dbReference type="GeneID" id="101709960"/>